<dbReference type="Pfam" id="PF02086">
    <property type="entry name" value="MethyltransfD12"/>
    <property type="match status" value="2"/>
</dbReference>
<dbReference type="EMBL" id="AEDS01000047">
    <property type="protein sequence ID" value="EFL57915.1"/>
    <property type="molecule type" value="Genomic_DNA"/>
</dbReference>
<gene>
    <name evidence="7" type="primary">fokIM</name>
    <name evidence="7" type="ORF">HMPREF9684_0542</name>
</gene>
<dbReference type="GO" id="GO:0009007">
    <property type="term" value="F:site-specific DNA-methyltransferase (adenine-specific) activity"/>
    <property type="evidence" value="ECO:0007669"/>
    <property type="project" value="UniProtKB-EC"/>
</dbReference>
<dbReference type="NCBIfam" id="TIGR00571">
    <property type="entry name" value="dam"/>
    <property type="match status" value="1"/>
</dbReference>
<proteinExistence type="inferred from homology"/>
<organism evidence="7 8">
    <name type="scientific">Veillonella atypica ACS-134-V-Col7a</name>
    <dbReference type="NCBI Taxonomy" id="866778"/>
    <lineage>
        <taxon>Bacteria</taxon>
        <taxon>Bacillati</taxon>
        <taxon>Bacillota</taxon>
        <taxon>Negativicutes</taxon>
        <taxon>Veillonellales</taxon>
        <taxon>Veillonellaceae</taxon>
        <taxon>Veillonella</taxon>
    </lineage>
</organism>
<comment type="similarity">
    <text evidence="1">Belongs to the N(4)/N(6)-methyltransferase family.</text>
</comment>
<dbReference type="AlphaFoldDB" id="E1LC52"/>
<evidence type="ECO:0000256" key="2">
    <source>
        <dbReference type="ARBA" id="ARBA00011900"/>
    </source>
</evidence>
<dbReference type="Gene3D" id="1.10.1020.10">
    <property type="entry name" value="Adenine-specific Methyltransferase, Domain 2"/>
    <property type="match status" value="1"/>
</dbReference>
<protein>
    <recommendedName>
        <fullName evidence="2">site-specific DNA-methyltransferase (adenine-specific)</fullName>
        <ecNumber evidence="2">2.1.1.72</ecNumber>
    </recommendedName>
</protein>
<sequence length="619" mass="72604">MRYLGNKTKLLDFIDSVIQKYGIKGEVFADLFAGTGAVSDYFKNKYKILSNDWMYYAFVLCKAKTMNCQEPKFDLFRQKEGVSPFDWLNQKKYEPTGEYFIYHNYTPIAGRMFFTESNAIKIDGIRIDIEDLYQKNLLKENEYFYLLASLLESVTKVSNTSGTYEAFFKFWESRATKLFILEPLSLECKEIMVTDNKCYNEDANKLVRMIKGDIIYIDTPYTITQYASAYHILETIARYDDPEIAGKTGRRQKNRKMSGFSRKKDVKILFEDLFRQINFNHVLISYSNQGLLPLEELIKIAERFAIDGVVHIEELPYREYKNLNMSQKGDGTQLKEVIIYFQKDIQNIKSPLNYSGSKDVLLPAIFKELPPHVGTFVDAMGGAFNVGVNMVAMNRVIYNEYNPFIFPIIEMLLCKKKDELLAKIENNIKFWKLSQENKETYLSFREHYNFIDKSSLNLFILHMFSFQNLIRFNSRFEFNTPIGNSGYTENMKQRIIEFKCKTKVVEFYNNSFEELSLDCFEQGTIFYFDPPYLITTAEYNDGKRGFKGWNSESEVRLLAFLHKLDKKGFYFMLSNVITHRGKTNNLLAEWIKTHDYNVIEIGKTGSRYPRVEILVKNFK</sequence>
<name>E1LC52_9FIRM</name>
<dbReference type="PANTHER" id="PTHR30481">
    <property type="entry name" value="DNA ADENINE METHYLASE"/>
    <property type="match status" value="1"/>
</dbReference>
<dbReference type="GO" id="GO:0043565">
    <property type="term" value="F:sequence-specific DNA binding"/>
    <property type="evidence" value="ECO:0007669"/>
    <property type="project" value="TreeGrafter"/>
</dbReference>
<dbReference type="RefSeq" id="WP_005380646.1">
    <property type="nucleotide sequence ID" value="NZ_AEDS01000047.1"/>
</dbReference>
<evidence type="ECO:0000256" key="1">
    <source>
        <dbReference type="ARBA" id="ARBA00006594"/>
    </source>
</evidence>
<evidence type="ECO:0000256" key="6">
    <source>
        <dbReference type="ARBA" id="ARBA00047942"/>
    </source>
</evidence>
<evidence type="ECO:0000256" key="4">
    <source>
        <dbReference type="ARBA" id="ARBA00022679"/>
    </source>
</evidence>
<comment type="catalytic activity">
    <reaction evidence="6">
        <text>a 2'-deoxyadenosine in DNA + S-adenosyl-L-methionine = an N(6)-methyl-2'-deoxyadenosine in DNA + S-adenosyl-L-homocysteine + H(+)</text>
        <dbReference type="Rhea" id="RHEA:15197"/>
        <dbReference type="Rhea" id="RHEA-COMP:12418"/>
        <dbReference type="Rhea" id="RHEA-COMP:12419"/>
        <dbReference type="ChEBI" id="CHEBI:15378"/>
        <dbReference type="ChEBI" id="CHEBI:57856"/>
        <dbReference type="ChEBI" id="CHEBI:59789"/>
        <dbReference type="ChEBI" id="CHEBI:90615"/>
        <dbReference type="ChEBI" id="CHEBI:90616"/>
        <dbReference type="EC" id="2.1.1.72"/>
    </reaction>
</comment>
<dbReference type="Gene3D" id="3.40.50.150">
    <property type="entry name" value="Vaccinia Virus protein VP39"/>
    <property type="match status" value="2"/>
</dbReference>
<dbReference type="GO" id="GO:0032259">
    <property type="term" value="P:methylation"/>
    <property type="evidence" value="ECO:0007669"/>
    <property type="project" value="UniProtKB-KW"/>
</dbReference>
<evidence type="ECO:0000256" key="5">
    <source>
        <dbReference type="ARBA" id="ARBA00022691"/>
    </source>
</evidence>
<dbReference type="PRINTS" id="PR00505">
    <property type="entry name" value="D12N6MTFRASE"/>
</dbReference>
<evidence type="ECO:0000256" key="3">
    <source>
        <dbReference type="ARBA" id="ARBA00022603"/>
    </source>
</evidence>
<keyword evidence="5" id="KW-0949">S-adenosyl-L-methionine</keyword>
<keyword evidence="4 7" id="KW-0808">Transferase</keyword>
<dbReference type="GO" id="GO:0006298">
    <property type="term" value="P:mismatch repair"/>
    <property type="evidence" value="ECO:0007669"/>
    <property type="project" value="TreeGrafter"/>
</dbReference>
<dbReference type="EC" id="2.1.1.72" evidence="2"/>
<evidence type="ECO:0000313" key="7">
    <source>
        <dbReference type="EMBL" id="EFL57915.1"/>
    </source>
</evidence>
<dbReference type="Proteomes" id="UP000005942">
    <property type="component" value="Unassembled WGS sequence"/>
</dbReference>
<dbReference type="InterPro" id="IPR023095">
    <property type="entry name" value="Ade_MeTrfase_dom_2"/>
</dbReference>
<dbReference type="GO" id="GO:1904047">
    <property type="term" value="F:S-adenosyl-L-methionine binding"/>
    <property type="evidence" value="ECO:0007669"/>
    <property type="project" value="TreeGrafter"/>
</dbReference>
<dbReference type="SUPFAM" id="SSF53335">
    <property type="entry name" value="S-adenosyl-L-methionine-dependent methyltransferases"/>
    <property type="match status" value="2"/>
</dbReference>
<dbReference type="InterPro" id="IPR029063">
    <property type="entry name" value="SAM-dependent_MTases_sf"/>
</dbReference>
<comment type="caution">
    <text evidence="7">The sequence shown here is derived from an EMBL/GenBank/DDBJ whole genome shotgun (WGS) entry which is preliminary data.</text>
</comment>
<accession>E1LC52</accession>
<evidence type="ECO:0000313" key="8">
    <source>
        <dbReference type="Proteomes" id="UP000005942"/>
    </source>
</evidence>
<dbReference type="InterPro" id="IPR012186">
    <property type="entry name" value="Ade-mod_methylase_MStsI"/>
</dbReference>
<dbReference type="InterPro" id="IPR012327">
    <property type="entry name" value="MeTrfase_D12"/>
</dbReference>
<dbReference type="GO" id="GO:0009307">
    <property type="term" value="P:DNA restriction-modification system"/>
    <property type="evidence" value="ECO:0007669"/>
    <property type="project" value="InterPro"/>
</dbReference>
<reference evidence="7 8" key="1">
    <citation type="submission" date="2010-08" db="EMBL/GenBank/DDBJ databases">
        <authorList>
            <person name="Durkin A.S."/>
            <person name="Madupu R."/>
            <person name="Torralba M."/>
            <person name="Gillis M."/>
            <person name="Methe B."/>
            <person name="Sutton G."/>
            <person name="Nelson K.E."/>
        </authorList>
    </citation>
    <scope>NUCLEOTIDE SEQUENCE [LARGE SCALE GENOMIC DNA]</scope>
    <source>
        <strain evidence="7 8">ACS-134-V-Col7a</strain>
    </source>
</reference>
<keyword evidence="3 7" id="KW-0489">Methyltransferase</keyword>
<dbReference type="PIRSF" id="PIRSF036638">
    <property type="entry name" value="M_m6A_StsI"/>
    <property type="match status" value="1"/>
</dbReference>
<dbReference type="PANTHER" id="PTHR30481:SF3">
    <property type="entry name" value="DNA ADENINE METHYLASE"/>
    <property type="match status" value="1"/>
</dbReference>